<dbReference type="PROSITE" id="PS50249">
    <property type="entry name" value="MPN"/>
    <property type="match status" value="1"/>
</dbReference>
<keyword evidence="3" id="KW-0645">Protease</keyword>
<evidence type="ECO:0000256" key="2">
    <source>
        <dbReference type="ARBA" id="ARBA00010981"/>
    </source>
</evidence>
<evidence type="ECO:0000256" key="1">
    <source>
        <dbReference type="ARBA" id="ARBA00001947"/>
    </source>
</evidence>
<dbReference type="EMBL" id="GGEC01048799">
    <property type="protein sequence ID" value="MBX29283.1"/>
    <property type="molecule type" value="Transcribed_RNA"/>
</dbReference>
<dbReference type="GO" id="GO:0071108">
    <property type="term" value="P:protein K48-linked deubiquitination"/>
    <property type="evidence" value="ECO:0007669"/>
    <property type="project" value="TreeGrafter"/>
</dbReference>
<dbReference type="PANTHER" id="PTHR12947:SF18">
    <property type="entry name" value="AMSH-LIKE UBIQUITIN THIOESTERASE 3"/>
    <property type="match status" value="1"/>
</dbReference>
<organism evidence="11">
    <name type="scientific">Rhizophora mucronata</name>
    <name type="common">Asiatic mangrove</name>
    <dbReference type="NCBI Taxonomy" id="61149"/>
    <lineage>
        <taxon>Eukaryota</taxon>
        <taxon>Viridiplantae</taxon>
        <taxon>Streptophyta</taxon>
        <taxon>Embryophyta</taxon>
        <taxon>Tracheophyta</taxon>
        <taxon>Spermatophyta</taxon>
        <taxon>Magnoliopsida</taxon>
        <taxon>eudicotyledons</taxon>
        <taxon>Gunneridae</taxon>
        <taxon>Pentapetalae</taxon>
        <taxon>rosids</taxon>
        <taxon>fabids</taxon>
        <taxon>Malpighiales</taxon>
        <taxon>Rhizophoraceae</taxon>
        <taxon>Rhizophora</taxon>
    </lineage>
</organism>
<evidence type="ECO:0000256" key="8">
    <source>
        <dbReference type="ARBA" id="ARBA00023049"/>
    </source>
</evidence>
<comment type="cofactor">
    <cofactor evidence="1">
        <name>Zn(2+)</name>
        <dbReference type="ChEBI" id="CHEBI:29105"/>
    </cofactor>
</comment>
<evidence type="ECO:0000256" key="5">
    <source>
        <dbReference type="ARBA" id="ARBA00022786"/>
    </source>
</evidence>
<dbReference type="GO" id="GO:0061578">
    <property type="term" value="F:K63-linked deubiquitinase activity"/>
    <property type="evidence" value="ECO:0007669"/>
    <property type="project" value="InterPro"/>
</dbReference>
<reference evidence="11" key="1">
    <citation type="submission" date="2018-02" db="EMBL/GenBank/DDBJ databases">
        <title>Rhizophora mucronata_Transcriptome.</title>
        <authorList>
            <person name="Meera S.P."/>
            <person name="Sreeshan A."/>
            <person name="Augustine A."/>
        </authorList>
    </citation>
    <scope>NUCLEOTIDE SEQUENCE</scope>
    <source>
        <tissue evidence="11">Leaf</tissue>
    </source>
</reference>
<dbReference type="GO" id="GO:0140492">
    <property type="term" value="F:metal-dependent deubiquitinase activity"/>
    <property type="evidence" value="ECO:0007669"/>
    <property type="project" value="InterPro"/>
</dbReference>
<sequence>MRINVNTAARKIEVDNRIPLRNYYRIADNLLRQASVHREEKNVIDLYIILLRFSSLVSETIPFHRDYQALHPKERASYKKRLLPVLDELESLKPEFQNQLEELNEEYLRAHLHEVDGPERGTFGLEAYSLEWPSVGRNSYSTVNPKRFTSVVPQSSLTYDHAQVYPPSSLQIDKQFNKSSIILPRPKQETLSRHSFLGPAGLRGQWLGPSSEIKVQYPSSTDLVPAENLNLNQAGQYDIVAVKDGHSEGAVSSMESVLSLDDGRWSRPAEELCPQPTRDEREDTFQFVGLRQPSPPPILAQVQQEFTPIPPSKVADPRPGPAKPSEDGLPSSSSYQHVHVPVSLMQDFLRLARANTEKNLETCGVLAGLLKNRAFHITTLIVPKQESTSDSCQTLNEEEIFEVQDKLSLFPLGWIHTHPSQTCFMSSVDLHTHYSYQIMLPEAIAIVVAPTDESCPHGIFHLSDPSGVSVIRNCQQRGFHPHEEPSDGSPIYEHCSHVYMNSKLNFNVVDLR</sequence>
<dbReference type="SUPFAM" id="SSF102712">
    <property type="entry name" value="JAB1/MPN domain"/>
    <property type="match status" value="1"/>
</dbReference>
<dbReference type="SMART" id="SM00232">
    <property type="entry name" value="JAB_MPN"/>
    <property type="match status" value="1"/>
</dbReference>
<feature type="region of interest" description="Disordered" evidence="9">
    <location>
        <begin position="309"/>
        <end position="334"/>
    </location>
</feature>
<dbReference type="InterPro" id="IPR000555">
    <property type="entry name" value="JAMM/MPN+_dom"/>
</dbReference>
<dbReference type="FunFam" id="3.40.140.10:FF:000024">
    <property type="entry name" value="AMSH-like ubiquitin thioesterase 3"/>
    <property type="match status" value="1"/>
</dbReference>
<feature type="domain" description="MPN" evidence="10">
    <location>
        <begin position="338"/>
        <end position="468"/>
    </location>
</feature>
<evidence type="ECO:0000256" key="7">
    <source>
        <dbReference type="ARBA" id="ARBA00022833"/>
    </source>
</evidence>
<dbReference type="Pfam" id="PF01398">
    <property type="entry name" value="JAB"/>
    <property type="match status" value="1"/>
</dbReference>
<dbReference type="PANTHER" id="PTHR12947">
    <property type="entry name" value="AMSH-LIKE PROTEASE"/>
    <property type="match status" value="1"/>
</dbReference>
<dbReference type="GO" id="GO:0005768">
    <property type="term" value="C:endosome"/>
    <property type="evidence" value="ECO:0007669"/>
    <property type="project" value="TreeGrafter"/>
</dbReference>
<proteinExistence type="inferred from homology"/>
<keyword evidence="4" id="KW-0479">Metal-binding</keyword>
<dbReference type="InterPro" id="IPR015063">
    <property type="entry name" value="USP8_dimer"/>
</dbReference>
<keyword evidence="7" id="KW-0862">Zinc</keyword>
<protein>
    <recommendedName>
        <fullName evidence="10">MPN domain-containing protein</fullName>
    </recommendedName>
</protein>
<dbReference type="Gene3D" id="3.40.140.10">
    <property type="entry name" value="Cytidine Deaminase, domain 2"/>
    <property type="match status" value="1"/>
</dbReference>
<dbReference type="AlphaFoldDB" id="A0A2P2MGE3"/>
<accession>A0A2P2MGE3</accession>
<dbReference type="Pfam" id="PF08969">
    <property type="entry name" value="USP8_dimer"/>
    <property type="match status" value="1"/>
</dbReference>
<dbReference type="CDD" id="cd08066">
    <property type="entry name" value="MPN_AMSH_like"/>
    <property type="match status" value="1"/>
</dbReference>
<dbReference type="InterPro" id="IPR037518">
    <property type="entry name" value="MPN"/>
</dbReference>
<evidence type="ECO:0000313" key="11">
    <source>
        <dbReference type="EMBL" id="MBX29283.1"/>
    </source>
</evidence>
<comment type="similarity">
    <text evidence="2">Belongs to the peptidase M67C family.</text>
</comment>
<dbReference type="GO" id="GO:0006508">
    <property type="term" value="P:proteolysis"/>
    <property type="evidence" value="ECO:0007669"/>
    <property type="project" value="UniProtKB-KW"/>
</dbReference>
<dbReference type="Gene3D" id="1.20.58.80">
    <property type="entry name" value="Phosphotransferase system, lactose/cellobiose-type IIA subunit"/>
    <property type="match status" value="1"/>
</dbReference>
<dbReference type="GO" id="GO:0070536">
    <property type="term" value="P:protein K63-linked deubiquitination"/>
    <property type="evidence" value="ECO:0007669"/>
    <property type="project" value="InterPro"/>
</dbReference>
<evidence type="ECO:0000256" key="6">
    <source>
        <dbReference type="ARBA" id="ARBA00022801"/>
    </source>
</evidence>
<keyword evidence="6" id="KW-0378">Hydrolase</keyword>
<evidence type="ECO:0000256" key="3">
    <source>
        <dbReference type="ARBA" id="ARBA00022670"/>
    </source>
</evidence>
<keyword evidence="5" id="KW-0833">Ubl conjugation pathway</keyword>
<keyword evidence="8" id="KW-0482">Metalloprotease</keyword>
<evidence type="ECO:0000259" key="10">
    <source>
        <dbReference type="PROSITE" id="PS50249"/>
    </source>
</evidence>
<dbReference type="GO" id="GO:0046872">
    <property type="term" value="F:metal ion binding"/>
    <property type="evidence" value="ECO:0007669"/>
    <property type="project" value="UniProtKB-KW"/>
</dbReference>
<evidence type="ECO:0000256" key="4">
    <source>
        <dbReference type="ARBA" id="ARBA00022723"/>
    </source>
</evidence>
<dbReference type="GO" id="GO:0016020">
    <property type="term" value="C:membrane"/>
    <property type="evidence" value="ECO:0007669"/>
    <property type="project" value="TreeGrafter"/>
</dbReference>
<evidence type="ECO:0000256" key="9">
    <source>
        <dbReference type="SAM" id="MobiDB-lite"/>
    </source>
</evidence>
<name>A0A2P2MGE3_RHIMU</name>
<dbReference type="InterPro" id="IPR044098">
    <property type="entry name" value="STAMBP/STALP-like_MPN"/>
</dbReference>